<sequence>MSIIKYKNYLDILFLFIFLITLPISHVAAIQNISFGLFILSFIFIYKPKIKIKILWYYKNLLISFFILTLLAFLSLFNTPNIIETLKEIKGEIFFNLIIMLTAFYYFLYIEREKIKIVFFMILIILIIHTLINIFIWYHHGFWPYRAGGLLDSGGGERFGIWVTYMLAMSFTFLYNKKIFVILFLLSVISIIANQTRATFIASILILFSAMLLKRIFNFKLILLMFLFLIGIYLLISKDLSNKRYNIYQYIDNIHKVFILPPHNFRQIKIESSSLQRLSMWKSALIYRVEQPFIPIEYGRFLYGDSIKEVFKNEPKNLPIRVYSQVHNEFLGILFGLGIFGLIAFLYIIFYNLYIAKNLYKRTHDILYKQYALFVYLGTLGFIVSMMFGSFFGDSESKFFYFLYGLLLALNIKEKNENHSS</sequence>
<dbReference type="AlphaFoldDB" id="B9L6V7"/>
<evidence type="ECO:0000256" key="5">
    <source>
        <dbReference type="SAM" id="Phobius"/>
    </source>
</evidence>
<dbReference type="Pfam" id="PF04932">
    <property type="entry name" value="Wzy_C"/>
    <property type="match status" value="1"/>
</dbReference>
<dbReference type="InterPro" id="IPR051533">
    <property type="entry name" value="WaaL-like"/>
</dbReference>
<dbReference type="eggNOG" id="COG3307">
    <property type="taxonomic scope" value="Bacteria"/>
</dbReference>
<dbReference type="InterPro" id="IPR007016">
    <property type="entry name" value="O-antigen_ligase-rel_domated"/>
</dbReference>
<dbReference type="STRING" id="598659.NAMH_1715"/>
<protein>
    <submittedName>
        <fullName evidence="7">O-Antigen Polymerase family</fullName>
    </submittedName>
</protein>
<dbReference type="Proteomes" id="UP000000448">
    <property type="component" value="Chromosome"/>
</dbReference>
<dbReference type="KEGG" id="nam:NAMH_1715"/>
<keyword evidence="8" id="KW-1185">Reference proteome</keyword>
<reference evidence="7 8" key="1">
    <citation type="journal article" date="2009" name="PLoS Genet.">
        <title>Adaptations to submarine hydrothermal environments exemplified by the genome of Nautilia profundicola.</title>
        <authorList>
            <person name="Campbell B.J."/>
            <person name="Smith J.L."/>
            <person name="Hanson T.E."/>
            <person name="Klotz M.G."/>
            <person name="Stein L.Y."/>
            <person name="Lee C.K."/>
            <person name="Wu D."/>
            <person name="Robinson J.M."/>
            <person name="Khouri H.M."/>
            <person name="Eisen J.A."/>
            <person name="Cary S.C."/>
        </authorList>
    </citation>
    <scope>NUCLEOTIDE SEQUENCE [LARGE SCALE GENOMIC DNA]</scope>
    <source>
        <strain evidence="8">ATCC BAA-1463 / DSM 18972 / AmH</strain>
    </source>
</reference>
<dbReference type="OrthoDB" id="5366226at2"/>
<evidence type="ECO:0000313" key="7">
    <source>
        <dbReference type="EMBL" id="ACM92747.1"/>
    </source>
</evidence>
<feature type="transmembrane region" description="Helical" evidence="5">
    <location>
        <begin position="93"/>
        <end position="110"/>
    </location>
</feature>
<comment type="subcellular location">
    <subcellularLocation>
        <location evidence="1">Membrane</location>
        <topology evidence="1">Multi-pass membrane protein</topology>
    </subcellularLocation>
</comment>
<dbReference type="GO" id="GO:0016020">
    <property type="term" value="C:membrane"/>
    <property type="evidence" value="ECO:0007669"/>
    <property type="project" value="UniProtKB-SubCell"/>
</dbReference>
<dbReference type="PANTHER" id="PTHR37422">
    <property type="entry name" value="TEICHURONIC ACID BIOSYNTHESIS PROTEIN TUAE"/>
    <property type="match status" value="1"/>
</dbReference>
<evidence type="ECO:0000256" key="1">
    <source>
        <dbReference type="ARBA" id="ARBA00004141"/>
    </source>
</evidence>
<evidence type="ECO:0000259" key="6">
    <source>
        <dbReference type="Pfam" id="PF04932"/>
    </source>
</evidence>
<organism evidence="7 8">
    <name type="scientific">Nautilia profundicola (strain ATCC BAA-1463 / DSM 18972 / AmH)</name>
    <dbReference type="NCBI Taxonomy" id="598659"/>
    <lineage>
        <taxon>Bacteria</taxon>
        <taxon>Pseudomonadati</taxon>
        <taxon>Campylobacterota</taxon>
        <taxon>Epsilonproteobacteria</taxon>
        <taxon>Nautiliales</taxon>
        <taxon>Nautiliaceae</taxon>
        <taxon>Nautilia</taxon>
    </lineage>
</organism>
<feature type="transmembrane region" description="Helical" evidence="5">
    <location>
        <begin position="12"/>
        <end position="45"/>
    </location>
</feature>
<dbReference type="RefSeq" id="WP_015901799.1">
    <property type="nucleotide sequence ID" value="NC_012115.1"/>
</dbReference>
<feature type="transmembrane region" description="Helical" evidence="5">
    <location>
        <begin position="57"/>
        <end position="77"/>
    </location>
</feature>
<evidence type="ECO:0000313" key="8">
    <source>
        <dbReference type="Proteomes" id="UP000000448"/>
    </source>
</evidence>
<accession>B9L6V7</accession>
<keyword evidence="3 5" id="KW-1133">Transmembrane helix</keyword>
<name>B9L6V7_NAUPA</name>
<keyword evidence="2 5" id="KW-0812">Transmembrane</keyword>
<gene>
    <name evidence="7" type="ordered locus">NAMH_1715</name>
</gene>
<feature type="transmembrane region" description="Helical" evidence="5">
    <location>
        <begin position="159"/>
        <end position="175"/>
    </location>
</feature>
<dbReference type="PANTHER" id="PTHR37422:SF17">
    <property type="entry name" value="O-ANTIGEN LIGASE"/>
    <property type="match status" value="1"/>
</dbReference>
<evidence type="ECO:0000256" key="2">
    <source>
        <dbReference type="ARBA" id="ARBA00022692"/>
    </source>
</evidence>
<dbReference type="EMBL" id="CP001279">
    <property type="protein sequence ID" value="ACM92747.1"/>
    <property type="molecule type" value="Genomic_DNA"/>
</dbReference>
<dbReference type="HOGENOM" id="CLU_635668_0_0_7"/>
<feature type="domain" description="O-antigen ligase-related" evidence="6">
    <location>
        <begin position="183"/>
        <end position="346"/>
    </location>
</feature>
<evidence type="ECO:0000256" key="4">
    <source>
        <dbReference type="ARBA" id="ARBA00023136"/>
    </source>
</evidence>
<feature type="transmembrane region" description="Helical" evidence="5">
    <location>
        <begin position="117"/>
        <end position="139"/>
    </location>
</feature>
<keyword evidence="4 5" id="KW-0472">Membrane</keyword>
<feature type="transmembrane region" description="Helical" evidence="5">
    <location>
        <begin position="330"/>
        <end position="351"/>
    </location>
</feature>
<evidence type="ECO:0000256" key="3">
    <source>
        <dbReference type="ARBA" id="ARBA00022989"/>
    </source>
</evidence>
<proteinExistence type="predicted"/>
<feature type="transmembrane region" description="Helical" evidence="5">
    <location>
        <begin position="371"/>
        <end position="392"/>
    </location>
</feature>
<feature type="transmembrane region" description="Helical" evidence="5">
    <location>
        <begin position="216"/>
        <end position="236"/>
    </location>
</feature>
<feature type="transmembrane region" description="Helical" evidence="5">
    <location>
        <begin position="182"/>
        <end position="210"/>
    </location>
</feature>